<keyword evidence="3" id="KW-0378">Hydrolase</keyword>
<dbReference type="InterPro" id="IPR013128">
    <property type="entry name" value="Peptidase_C1A"/>
</dbReference>
<feature type="signal peptide" evidence="7">
    <location>
        <begin position="1"/>
        <end position="19"/>
    </location>
</feature>
<dbReference type="PANTHER" id="PTHR12411">
    <property type="entry name" value="CYSTEINE PROTEASE FAMILY C1-RELATED"/>
    <property type="match status" value="1"/>
</dbReference>
<dbReference type="PROSITE" id="PS00640">
    <property type="entry name" value="THIOL_PROTEASE_ASN"/>
    <property type="match status" value="1"/>
</dbReference>
<evidence type="ECO:0000313" key="10">
    <source>
        <dbReference type="EMBL" id="CAB3234495.1"/>
    </source>
</evidence>
<evidence type="ECO:0000259" key="9">
    <source>
        <dbReference type="SMART" id="SM00848"/>
    </source>
</evidence>
<keyword evidence="5" id="KW-0865">Zymogen</keyword>
<sequence length="343" mass="38167">MKLVLFTLCLCVFAVICLADNQPVLVFKKGINPREISAFKSWTVQQGMDYESLEDEQQKMEVFANNIRTIEEHNSKKEGTWKMEINKFSHLSFEEFSSLYLMLAQNCSATKGNHVISSKAAPPHKDWRDEGNFVTPVKNQKKCGSCWTFSTTGCMESATAIHVQGHPLYSLSEQQLVDCAQAYDDHGCEGGLPSHAFEYIRYNHGIMNESAYPYVAEDQKCKFQASKAVAFVKKVVNITQGAEGDIVDAVAFQNPVSIAFQVTPDFQGYKSGVYSNPTCGTKPDQVNHAVLVVGYGTDSATNMDYWLIKNSWGPDWGINGYFKMQKGVNMCGIATCASYPIVV</sequence>
<dbReference type="InterPro" id="IPR039417">
    <property type="entry name" value="Peptidase_C1A_papain-like"/>
</dbReference>
<dbReference type="GO" id="GO:0008234">
    <property type="term" value="F:cysteine-type peptidase activity"/>
    <property type="evidence" value="ECO:0007669"/>
    <property type="project" value="UniProtKB-KW"/>
</dbReference>
<evidence type="ECO:0000256" key="1">
    <source>
        <dbReference type="ARBA" id="ARBA00008455"/>
    </source>
</evidence>
<evidence type="ECO:0000256" key="3">
    <source>
        <dbReference type="ARBA" id="ARBA00022801"/>
    </source>
</evidence>
<dbReference type="PROSITE" id="PS00139">
    <property type="entry name" value="THIOL_PROTEASE_CYS"/>
    <property type="match status" value="1"/>
</dbReference>
<dbReference type="PROSITE" id="PS00639">
    <property type="entry name" value="THIOL_PROTEASE_HIS"/>
    <property type="match status" value="1"/>
</dbReference>
<dbReference type="InterPro" id="IPR000169">
    <property type="entry name" value="Pept_cys_AS"/>
</dbReference>
<evidence type="ECO:0000256" key="2">
    <source>
        <dbReference type="ARBA" id="ARBA00022670"/>
    </source>
</evidence>
<comment type="similarity">
    <text evidence="1">Belongs to the peptidase C1 family.</text>
</comment>
<dbReference type="Gene3D" id="3.90.70.10">
    <property type="entry name" value="Cysteine proteinases"/>
    <property type="match status" value="1"/>
</dbReference>
<dbReference type="GO" id="GO:0006508">
    <property type="term" value="P:proteolysis"/>
    <property type="evidence" value="ECO:0007669"/>
    <property type="project" value="UniProtKB-KW"/>
</dbReference>
<dbReference type="FunFam" id="3.90.70.10:FF:000039">
    <property type="entry name" value="Cysteine proteinase 2, putative"/>
    <property type="match status" value="1"/>
</dbReference>
<name>A0A6F9D9K2_9ASCI</name>
<keyword evidence="2" id="KW-0645">Protease</keyword>
<reference evidence="10" key="1">
    <citation type="submission" date="2020-04" db="EMBL/GenBank/DDBJ databases">
        <authorList>
            <person name="Neveu A P."/>
        </authorList>
    </citation>
    <scope>NUCLEOTIDE SEQUENCE</scope>
    <source>
        <tissue evidence="10">Whole embryo</tissue>
    </source>
</reference>
<evidence type="ECO:0000256" key="7">
    <source>
        <dbReference type="SAM" id="SignalP"/>
    </source>
</evidence>
<evidence type="ECO:0000256" key="6">
    <source>
        <dbReference type="ARBA" id="ARBA00023157"/>
    </source>
</evidence>
<keyword evidence="7" id="KW-0732">Signal</keyword>
<evidence type="ECO:0000259" key="8">
    <source>
        <dbReference type="SMART" id="SM00645"/>
    </source>
</evidence>
<dbReference type="SUPFAM" id="SSF54001">
    <property type="entry name" value="Cysteine proteinases"/>
    <property type="match status" value="1"/>
</dbReference>
<dbReference type="InterPro" id="IPR013201">
    <property type="entry name" value="Prot_inhib_I29"/>
</dbReference>
<evidence type="ECO:0000256" key="5">
    <source>
        <dbReference type="ARBA" id="ARBA00023145"/>
    </source>
</evidence>
<keyword evidence="4" id="KW-0788">Thiol protease</keyword>
<dbReference type="Pfam" id="PF08246">
    <property type="entry name" value="Inhibitor_I29"/>
    <property type="match status" value="1"/>
</dbReference>
<organism evidence="10">
    <name type="scientific">Phallusia mammillata</name>
    <dbReference type="NCBI Taxonomy" id="59560"/>
    <lineage>
        <taxon>Eukaryota</taxon>
        <taxon>Metazoa</taxon>
        <taxon>Chordata</taxon>
        <taxon>Tunicata</taxon>
        <taxon>Ascidiacea</taxon>
        <taxon>Phlebobranchia</taxon>
        <taxon>Ascidiidae</taxon>
        <taxon>Phallusia</taxon>
    </lineage>
</organism>
<dbReference type="Pfam" id="PF00112">
    <property type="entry name" value="Peptidase_C1"/>
    <property type="match status" value="1"/>
</dbReference>
<dbReference type="CDD" id="cd02248">
    <property type="entry name" value="Peptidase_C1A"/>
    <property type="match status" value="1"/>
</dbReference>
<feature type="chain" id="PRO_5026050439" evidence="7">
    <location>
        <begin position="20"/>
        <end position="343"/>
    </location>
</feature>
<dbReference type="InterPro" id="IPR025660">
    <property type="entry name" value="Pept_his_AS"/>
</dbReference>
<feature type="domain" description="Peptidase C1A papain C-terminal" evidence="8">
    <location>
        <begin position="121"/>
        <end position="341"/>
    </location>
</feature>
<dbReference type="AlphaFoldDB" id="A0A6F9D9K2"/>
<feature type="domain" description="Cathepsin propeptide inhibitor" evidence="9">
    <location>
        <begin position="39"/>
        <end position="96"/>
    </location>
</feature>
<dbReference type="InterPro" id="IPR025661">
    <property type="entry name" value="Pept_asp_AS"/>
</dbReference>
<proteinExistence type="evidence at transcript level"/>
<dbReference type="InterPro" id="IPR038765">
    <property type="entry name" value="Papain-like_cys_pep_sf"/>
</dbReference>
<gene>
    <name evidence="10" type="primary">Ctsh</name>
</gene>
<dbReference type="EMBL" id="LR784235">
    <property type="protein sequence ID" value="CAB3234495.1"/>
    <property type="molecule type" value="mRNA"/>
</dbReference>
<dbReference type="PRINTS" id="PR00705">
    <property type="entry name" value="PAPAIN"/>
</dbReference>
<dbReference type="InterPro" id="IPR000668">
    <property type="entry name" value="Peptidase_C1A_C"/>
</dbReference>
<protein>
    <submittedName>
        <fullName evidence="10">Pro-cathepsin H-like</fullName>
    </submittedName>
</protein>
<accession>A0A6F9D9K2</accession>
<dbReference type="SMART" id="SM00848">
    <property type="entry name" value="Inhibitor_I29"/>
    <property type="match status" value="1"/>
</dbReference>
<keyword evidence="6" id="KW-1015">Disulfide bond</keyword>
<evidence type="ECO:0000256" key="4">
    <source>
        <dbReference type="ARBA" id="ARBA00022807"/>
    </source>
</evidence>
<dbReference type="SMART" id="SM00645">
    <property type="entry name" value="Pept_C1"/>
    <property type="match status" value="1"/>
</dbReference>